<name>A0AAN8MYB9_9PEZI</name>
<evidence type="ECO:0000313" key="3">
    <source>
        <dbReference type="Proteomes" id="UP001313282"/>
    </source>
</evidence>
<comment type="caution">
    <text evidence="2">The sequence shown here is derived from an EMBL/GenBank/DDBJ whole genome shotgun (WGS) entry which is preliminary data.</text>
</comment>
<evidence type="ECO:0000256" key="1">
    <source>
        <dbReference type="SAM" id="MobiDB-lite"/>
    </source>
</evidence>
<gene>
    <name evidence="2" type="ORF">TWF718_008444</name>
</gene>
<reference evidence="2 3" key="1">
    <citation type="submission" date="2019-10" db="EMBL/GenBank/DDBJ databases">
        <authorList>
            <person name="Palmer J.M."/>
        </authorList>
    </citation>
    <scope>NUCLEOTIDE SEQUENCE [LARGE SCALE GENOMIC DNA]</scope>
    <source>
        <strain evidence="2 3">TWF718</strain>
    </source>
</reference>
<feature type="region of interest" description="Disordered" evidence="1">
    <location>
        <begin position="92"/>
        <end position="119"/>
    </location>
</feature>
<keyword evidence="3" id="KW-1185">Reference proteome</keyword>
<sequence>MDEELESEGDFKKQEAKYLTSCAILTNTSTQFGEQEKEAQLAKISSGRSKISTKDFRQMLAALLVAQGGGDCIAVALGGLTKDKIALLASTSHTEQQGQQGRAYYTKRPMSPEGRSLGI</sequence>
<dbReference type="Proteomes" id="UP001313282">
    <property type="component" value="Unassembled WGS sequence"/>
</dbReference>
<protein>
    <submittedName>
        <fullName evidence="2">Uncharacterized protein</fullName>
    </submittedName>
</protein>
<dbReference type="AlphaFoldDB" id="A0AAN8MYB9"/>
<dbReference type="EMBL" id="JAVHNR010000005">
    <property type="protein sequence ID" value="KAK6343068.1"/>
    <property type="molecule type" value="Genomic_DNA"/>
</dbReference>
<organism evidence="2 3">
    <name type="scientific">Orbilia javanica</name>
    <dbReference type="NCBI Taxonomy" id="47235"/>
    <lineage>
        <taxon>Eukaryota</taxon>
        <taxon>Fungi</taxon>
        <taxon>Dikarya</taxon>
        <taxon>Ascomycota</taxon>
        <taxon>Pezizomycotina</taxon>
        <taxon>Orbiliomycetes</taxon>
        <taxon>Orbiliales</taxon>
        <taxon>Orbiliaceae</taxon>
        <taxon>Orbilia</taxon>
    </lineage>
</organism>
<accession>A0AAN8MYB9</accession>
<evidence type="ECO:0000313" key="2">
    <source>
        <dbReference type="EMBL" id="KAK6343068.1"/>
    </source>
</evidence>
<proteinExistence type="predicted"/>